<dbReference type="GO" id="GO:0055085">
    <property type="term" value="P:transmembrane transport"/>
    <property type="evidence" value="ECO:0007669"/>
    <property type="project" value="InterPro"/>
</dbReference>
<evidence type="ECO:0000259" key="1">
    <source>
        <dbReference type="PROSITE" id="PS52015"/>
    </source>
</evidence>
<dbReference type="AlphaFoldDB" id="A0A2A4I9G9"/>
<dbReference type="Proteomes" id="UP000218323">
    <property type="component" value="Unassembled WGS sequence"/>
</dbReference>
<proteinExistence type="predicted"/>
<dbReference type="InterPro" id="IPR011990">
    <property type="entry name" value="TPR-like_helical_dom_sf"/>
</dbReference>
<gene>
    <name evidence="2" type="ORF">COA07_06805</name>
</gene>
<name>A0A2A4I9G9_9SPHN</name>
<sequence length="722" mass="76012">MIVRGGPAGGAPAVSDKAARIRSRRRGGRLIDMGAAMMQRSWHRGKRARGETDMTAALVILLAAQAAGAAGATPPAATLQARFDAANEAQAGLKCAEAIRLYTALEQEPKIRGNALASAAIAVRKGICLVADATADAGEASIRRGLPALEAKGAEFELDVARAYRALGDVATLRFDYPAAAREYRRAVDRSTGGSRAGHLLALSRATMFDGDGAGVAAAGEALRLALDLPAQPASSDPQAIRKGADERRETIAAVRTQYARALLNMGRNKEAYDQLKASLREQGGLTTTVGFNDISTRSDLAIAAKLAGDMDAARTYLSYTGAGRIGNSPFQSADQLVSAPCGGAAGLKPEDVAIVEFSVETDGHVSSVSPIYTTAGRGAATAFAQAAARWSWQPDSIAKVPALFRYLTRVEMRCTRASERPPLTQPLQDAAMEWLATRGAGDTAWRDRPVALAAPIERAALAKARSAGDDAGVFAALLALASNGVVTNAERNALAKEAVDVAGRANAPVAVRTYAALTLAHLQEDGRKEATMTRAILSDPVAMADPLTAATVMMLAAQAPRISMESKPPADAPVLTQRVIDLAGLPDQHPLKVSALLQRANQLAKAGDLPAARALFDRTGLTEEQCAMIEPKPDVRRSGFSARNYPMEALRNGFEGWVQAEFDIAADGTTVEPRATVAYPPFVFDEAAVGMFKATRFTSSYRPAGSLACTANRNKVIFRLP</sequence>
<dbReference type="PROSITE" id="PS52015">
    <property type="entry name" value="TONB_CTD"/>
    <property type="match status" value="1"/>
</dbReference>
<reference evidence="2 3" key="1">
    <citation type="submission" date="2017-09" db="EMBL/GenBank/DDBJ databases">
        <title>Sphingomonas adhaesiva DSM 7418, whole genome shotgun sequence.</title>
        <authorList>
            <person name="Feng G."/>
            <person name="Zhu H."/>
        </authorList>
    </citation>
    <scope>NUCLEOTIDE SEQUENCE [LARGE SCALE GENOMIC DNA]</scope>
    <source>
        <strain evidence="2 3">DSM 7418</strain>
    </source>
</reference>
<organism evidence="2 3">
    <name type="scientific">Sphingomonas adhaesiva</name>
    <dbReference type="NCBI Taxonomy" id="28212"/>
    <lineage>
        <taxon>Bacteria</taxon>
        <taxon>Pseudomonadati</taxon>
        <taxon>Pseudomonadota</taxon>
        <taxon>Alphaproteobacteria</taxon>
        <taxon>Sphingomonadales</taxon>
        <taxon>Sphingomonadaceae</taxon>
        <taxon>Sphingomonas</taxon>
    </lineage>
</organism>
<evidence type="ECO:0000313" key="2">
    <source>
        <dbReference type="EMBL" id="PCG15231.1"/>
    </source>
</evidence>
<feature type="domain" description="TonB C-terminal" evidence="1">
    <location>
        <begin position="631"/>
        <end position="722"/>
    </location>
</feature>
<dbReference type="SUPFAM" id="SSF74653">
    <property type="entry name" value="TolA/TonB C-terminal domain"/>
    <property type="match status" value="1"/>
</dbReference>
<evidence type="ECO:0000313" key="3">
    <source>
        <dbReference type="Proteomes" id="UP000218323"/>
    </source>
</evidence>
<protein>
    <recommendedName>
        <fullName evidence="1">TonB C-terminal domain-containing protein</fullName>
    </recommendedName>
</protein>
<keyword evidence="3" id="KW-1185">Reference proteome</keyword>
<dbReference type="EMBL" id="NWVC01000002">
    <property type="protein sequence ID" value="PCG15231.1"/>
    <property type="molecule type" value="Genomic_DNA"/>
</dbReference>
<dbReference type="InterPro" id="IPR037682">
    <property type="entry name" value="TonB_C"/>
</dbReference>
<accession>A0A2A4I9G9</accession>
<comment type="caution">
    <text evidence="2">The sequence shown here is derived from an EMBL/GenBank/DDBJ whole genome shotgun (WGS) entry which is preliminary data.</text>
</comment>
<dbReference type="Pfam" id="PF03544">
    <property type="entry name" value="TonB_C"/>
    <property type="match status" value="1"/>
</dbReference>
<dbReference type="Gene3D" id="3.30.2420.10">
    <property type="entry name" value="TonB"/>
    <property type="match status" value="1"/>
</dbReference>
<dbReference type="Gene3D" id="1.25.40.10">
    <property type="entry name" value="Tetratricopeptide repeat domain"/>
    <property type="match status" value="1"/>
</dbReference>
<dbReference type="SUPFAM" id="SSF48452">
    <property type="entry name" value="TPR-like"/>
    <property type="match status" value="1"/>
</dbReference>